<dbReference type="GO" id="GO:0032259">
    <property type="term" value="P:methylation"/>
    <property type="evidence" value="ECO:0007669"/>
    <property type="project" value="UniProtKB-KW"/>
</dbReference>
<dbReference type="Pfam" id="PF09273">
    <property type="entry name" value="Rubis-subs-bind"/>
    <property type="match status" value="1"/>
</dbReference>
<keyword evidence="2" id="KW-0808">Transferase</keyword>
<dbReference type="InterPro" id="IPR050600">
    <property type="entry name" value="SETD3_SETD6_MTase"/>
</dbReference>
<dbReference type="SUPFAM" id="SSF82199">
    <property type="entry name" value="SET domain"/>
    <property type="match status" value="1"/>
</dbReference>
<evidence type="ECO:0000256" key="1">
    <source>
        <dbReference type="ARBA" id="ARBA00022603"/>
    </source>
</evidence>
<proteinExistence type="predicted"/>
<dbReference type="Gene3D" id="3.90.1420.10">
    <property type="entry name" value="Rubisco LSMT, substrate-binding domain"/>
    <property type="match status" value="1"/>
</dbReference>
<comment type="caution">
    <text evidence="5">The sequence shown here is derived from an EMBL/GenBank/DDBJ whole genome shotgun (WGS) entry which is preliminary data.</text>
</comment>
<keyword evidence="1" id="KW-0489">Methyltransferase</keyword>
<dbReference type="Proteomes" id="UP000053237">
    <property type="component" value="Unassembled WGS sequence"/>
</dbReference>
<evidence type="ECO:0000259" key="4">
    <source>
        <dbReference type="Pfam" id="PF09273"/>
    </source>
</evidence>
<dbReference type="EMBL" id="CAIX01000270">
    <property type="protein sequence ID" value="CCI49070.1"/>
    <property type="molecule type" value="Genomic_DNA"/>
</dbReference>
<evidence type="ECO:0000256" key="3">
    <source>
        <dbReference type="ARBA" id="ARBA00022691"/>
    </source>
</evidence>
<sequence length="438" mass="50379">MESTCPIKITKLLQWLHANNVMTESLRFQNSKNNEGVGVYAAKSLLKDETTLEIPFHLMISKVTAMQSDLSLLLQDQEELDQDEIVALFLMIERFKSSDSFFEPFIQSLPSNCDLPVYWHEAEFAELDGTNVALLANIMRKRIATDFHAIHIPLLTAYEKNFKLKTSEISKSDYEWALSIIWTRAFGITRKGEYLRVLCPALDMFNHSTLVQESLDEFIKFDQENDVLAHSVVTATSANDPLYISYGPYSDAKLLYSYGFVSIEEKNRFNGIDLWMRTPSTDPNYKLKQAILEANAATRDQTYDFKGTIHLDDVDERLLASVRIILLSHGEFPNYTKAFESSIVSVRNELAVYDALHDVCEKKLAKFPTSLEDDMKLLADLEISTNLRKTYAVRVRIKDKKILRSTCKLMKEWRNLLEKDCTIYPPGHSRQQHSMTHE</sequence>
<protein>
    <recommendedName>
        <fullName evidence="4">Rubisco LSMT substrate-binding domain-containing protein</fullName>
    </recommendedName>
</protein>
<dbReference type="InterPro" id="IPR046341">
    <property type="entry name" value="SET_dom_sf"/>
</dbReference>
<evidence type="ECO:0000313" key="5">
    <source>
        <dbReference type="EMBL" id="CCI49070.1"/>
    </source>
</evidence>
<keyword evidence="3" id="KW-0949">S-adenosyl-L-methionine</keyword>
<dbReference type="PANTHER" id="PTHR13271:SF137">
    <property type="entry name" value="SET DOMAIN-CONTAINING PROTEIN"/>
    <property type="match status" value="1"/>
</dbReference>
<dbReference type="OrthoDB" id="441812at2759"/>
<dbReference type="AlphaFoldDB" id="A0A024GRT1"/>
<dbReference type="InterPro" id="IPR036464">
    <property type="entry name" value="Rubisco_LSMT_subst-bd_sf"/>
</dbReference>
<dbReference type="STRING" id="65357.A0A024GRT1"/>
<dbReference type="GO" id="GO:0016279">
    <property type="term" value="F:protein-lysine N-methyltransferase activity"/>
    <property type="evidence" value="ECO:0007669"/>
    <property type="project" value="TreeGrafter"/>
</dbReference>
<evidence type="ECO:0000313" key="6">
    <source>
        <dbReference type="Proteomes" id="UP000053237"/>
    </source>
</evidence>
<dbReference type="InterPro" id="IPR015353">
    <property type="entry name" value="Rubisco_LSMT_subst-bd"/>
</dbReference>
<dbReference type="InParanoid" id="A0A024GRT1"/>
<dbReference type="SUPFAM" id="SSF81822">
    <property type="entry name" value="RuBisCo LSMT C-terminal, substrate-binding domain"/>
    <property type="match status" value="1"/>
</dbReference>
<organism evidence="5 6">
    <name type="scientific">Albugo candida</name>
    <dbReference type="NCBI Taxonomy" id="65357"/>
    <lineage>
        <taxon>Eukaryota</taxon>
        <taxon>Sar</taxon>
        <taxon>Stramenopiles</taxon>
        <taxon>Oomycota</taxon>
        <taxon>Peronosporomycetes</taxon>
        <taxon>Albuginales</taxon>
        <taxon>Albuginaceae</taxon>
        <taxon>Albugo</taxon>
    </lineage>
</organism>
<dbReference type="PANTHER" id="PTHR13271">
    <property type="entry name" value="UNCHARACTERIZED PUTATIVE METHYLTRANSFERASE"/>
    <property type="match status" value="1"/>
</dbReference>
<evidence type="ECO:0000256" key="2">
    <source>
        <dbReference type="ARBA" id="ARBA00022679"/>
    </source>
</evidence>
<dbReference type="CDD" id="cd10527">
    <property type="entry name" value="SET_LSMT"/>
    <property type="match status" value="1"/>
</dbReference>
<accession>A0A024GRT1</accession>
<dbReference type="Gene3D" id="3.90.1410.10">
    <property type="entry name" value="set domain protein methyltransferase, domain 1"/>
    <property type="match status" value="1"/>
</dbReference>
<name>A0A024GRT1_9STRA</name>
<keyword evidence="6" id="KW-1185">Reference proteome</keyword>
<reference evidence="5 6" key="1">
    <citation type="submission" date="2012-05" db="EMBL/GenBank/DDBJ databases">
        <title>Recombination and specialization in a pathogen metapopulation.</title>
        <authorList>
            <person name="Gardiner A."/>
            <person name="Kemen E."/>
            <person name="Schultz-Larsen T."/>
            <person name="MacLean D."/>
            <person name="Van Oosterhout C."/>
            <person name="Jones J.D.G."/>
        </authorList>
    </citation>
    <scope>NUCLEOTIDE SEQUENCE [LARGE SCALE GENOMIC DNA]</scope>
    <source>
        <strain evidence="5 6">Ac Nc2</strain>
    </source>
</reference>
<gene>
    <name evidence="5" type="ORF">BN9_103240</name>
</gene>
<feature type="domain" description="Rubisco LSMT substrate-binding" evidence="4">
    <location>
        <begin position="280"/>
        <end position="403"/>
    </location>
</feature>